<dbReference type="Proteomes" id="UP000199599">
    <property type="component" value="Unassembled WGS sequence"/>
</dbReference>
<dbReference type="STRING" id="1505723.SAMN04487792_1100"/>
<proteinExistence type="predicted"/>
<dbReference type="EMBL" id="FOMN01000005">
    <property type="protein sequence ID" value="SFD49389.1"/>
    <property type="molecule type" value="Genomic_DNA"/>
</dbReference>
<protein>
    <submittedName>
        <fullName evidence="1">Uncharacterized protein</fullName>
    </submittedName>
</protein>
<evidence type="ECO:0000313" key="2">
    <source>
        <dbReference type="Proteomes" id="UP000199599"/>
    </source>
</evidence>
<name>A0A1I1SS96_9LACO</name>
<dbReference type="RefSeq" id="WP_090093348.1">
    <property type="nucleotide sequence ID" value="NZ_CBCRVU010000002.1"/>
</dbReference>
<gene>
    <name evidence="1" type="ORF">SAMN04487792_1100</name>
</gene>
<dbReference type="AlphaFoldDB" id="A0A1I1SS96"/>
<sequence length="183" mass="21202">MVNKIISEQLKTLIDAIIDNLAYPREQELSLSEKKQLVTQLKKINQKCDNFSEKVIITDVFYKDKIAKEFKIIDNNFGWIFEILQHELVSATRLHALLLDLAHEEHFSLEGINKINHYFSETDDHGDNDNFVTMSFADLIDSLNRAKIFQVETNPSPQKQSVKKSPTSIKRASSNKIIKLYDY</sequence>
<organism evidence="1 2">
    <name type="scientific">Lactobacillus bombicola</name>
    <dbReference type="NCBI Taxonomy" id="1505723"/>
    <lineage>
        <taxon>Bacteria</taxon>
        <taxon>Bacillati</taxon>
        <taxon>Bacillota</taxon>
        <taxon>Bacilli</taxon>
        <taxon>Lactobacillales</taxon>
        <taxon>Lactobacillaceae</taxon>
        <taxon>Lactobacillus</taxon>
    </lineage>
</organism>
<accession>A0A1I1SS96</accession>
<evidence type="ECO:0000313" key="1">
    <source>
        <dbReference type="EMBL" id="SFD49389.1"/>
    </source>
</evidence>
<reference evidence="2" key="1">
    <citation type="submission" date="2016-10" db="EMBL/GenBank/DDBJ databases">
        <authorList>
            <person name="Varghese N."/>
            <person name="Submissions S."/>
        </authorList>
    </citation>
    <scope>NUCLEOTIDE SEQUENCE [LARGE SCALE GENOMIC DNA]</scope>
    <source>
        <strain evidence="2">R-53102</strain>
    </source>
</reference>